<dbReference type="InterPro" id="IPR008615">
    <property type="entry name" value="FNIP"/>
</dbReference>
<dbReference type="AlphaFoldDB" id="A0A6C0CA18"/>
<dbReference type="PANTHER" id="PTHR32134:SF169">
    <property type="entry name" value="FNIP REPEAT-CONTAINING PROTEIN-RELATED"/>
    <property type="match status" value="1"/>
</dbReference>
<dbReference type="InterPro" id="IPR051251">
    <property type="entry name" value="STK_FNIP-Repeat"/>
</dbReference>
<proteinExistence type="predicted"/>
<organism evidence="1">
    <name type="scientific">viral metagenome</name>
    <dbReference type="NCBI Taxonomy" id="1070528"/>
    <lineage>
        <taxon>unclassified sequences</taxon>
        <taxon>metagenomes</taxon>
        <taxon>organismal metagenomes</taxon>
    </lineage>
</organism>
<dbReference type="Pfam" id="PF05725">
    <property type="entry name" value="FNIP"/>
    <property type="match status" value="1"/>
</dbReference>
<dbReference type="EMBL" id="MN739357">
    <property type="protein sequence ID" value="QHT00650.1"/>
    <property type="molecule type" value="Genomic_DNA"/>
</dbReference>
<evidence type="ECO:0008006" key="2">
    <source>
        <dbReference type="Google" id="ProtNLM"/>
    </source>
</evidence>
<accession>A0A6C0CA18</accession>
<name>A0A6C0CA18_9ZZZZ</name>
<sequence>MQNICLDVLKIIIHLLDDKEKMMMLSVSKELNKFKMCFTYHKKTLINKISELDYFDNFESIRAIGIIEKFPSHAKSVHFDYLGWMGKSTEIPQSVTHLTFANHFHFASSNMIPPSVTHATIDQIFDWRSIWNSSITHLTINTWVKSTIKYIPASVTHLTIHRFDDSIKNAIPRTVTHLTLNHNFGGCINYAPLCTESLMTHLSFGDSFNGTIVNVIPQSVTHLSFGYSFSSYLDNRMPQSVVEIKLHQTYNLPISNEIASRVKIIKIDT</sequence>
<protein>
    <recommendedName>
        <fullName evidence="2">F-box domain-containing protein</fullName>
    </recommendedName>
</protein>
<reference evidence="1" key="1">
    <citation type="journal article" date="2020" name="Nature">
        <title>Giant virus diversity and host interactions through global metagenomics.</title>
        <authorList>
            <person name="Schulz F."/>
            <person name="Roux S."/>
            <person name="Paez-Espino D."/>
            <person name="Jungbluth S."/>
            <person name="Walsh D.A."/>
            <person name="Denef V.J."/>
            <person name="McMahon K.D."/>
            <person name="Konstantinidis K.T."/>
            <person name="Eloe-Fadrosh E.A."/>
            <person name="Kyrpides N.C."/>
            <person name="Woyke T."/>
        </authorList>
    </citation>
    <scope>NUCLEOTIDE SEQUENCE</scope>
    <source>
        <strain evidence="1">GVMAG-M-3300020192-26</strain>
    </source>
</reference>
<evidence type="ECO:0000313" key="1">
    <source>
        <dbReference type="EMBL" id="QHT00650.1"/>
    </source>
</evidence>
<dbReference type="PANTHER" id="PTHR32134">
    <property type="entry name" value="FNIP REPEAT-CONTAINING PROTEIN"/>
    <property type="match status" value="1"/>
</dbReference>